<protein>
    <recommendedName>
        <fullName evidence="1">Prolyl 4-hydroxylase alpha subunit Fe(2+) 2OG dioxygenase domain-containing protein</fullName>
    </recommendedName>
</protein>
<dbReference type="InterPro" id="IPR044862">
    <property type="entry name" value="Pro_4_hyd_alph_FE2OG_OXY"/>
</dbReference>
<organism evidence="2 3">
    <name type="scientific">Candidatus Fukatsuia symbiotica</name>
    <dbReference type="NCBI Taxonomy" id="1878942"/>
    <lineage>
        <taxon>Bacteria</taxon>
        <taxon>Pseudomonadati</taxon>
        <taxon>Pseudomonadota</taxon>
        <taxon>Gammaproteobacteria</taxon>
        <taxon>Enterobacterales</taxon>
        <taxon>Yersiniaceae</taxon>
        <taxon>Candidatus Fukatsuia</taxon>
    </lineage>
</organism>
<dbReference type="RefSeq" id="WP_072550049.1">
    <property type="nucleotide sequence ID" value="NZ_CP021659.1"/>
</dbReference>
<dbReference type="STRING" id="1878942.GCA_900128755_01144"/>
<feature type="domain" description="Prolyl 4-hydroxylase alpha subunit Fe(2+) 2OG dioxygenase" evidence="1">
    <location>
        <begin position="124"/>
        <end position="210"/>
    </location>
</feature>
<keyword evidence="3" id="KW-1185">Reference proteome</keyword>
<dbReference type="KEGG" id="fsm:CCS41_11005"/>
<evidence type="ECO:0000313" key="2">
    <source>
        <dbReference type="EMBL" id="AWK14884.1"/>
    </source>
</evidence>
<dbReference type="Pfam" id="PF13640">
    <property type="entry name" value="2OG-FeII_Oxy_3"/>
    <property type="match status" value="1"/>
</dbReference>
<gene>
    <name evidence="2" type="ORF">CCS41_11005</name>
</gene>
<evidence type="ECO:0000313" key="3">
    <source>
        <dbReference type="Proteomes" id="UP000261875"/>
    </source>
</evidence>
<dbReference type="PANTHER" id="PTHR33099">
    <property type="entry name" value="FE2OG DIOXYGENASE DOMAIN-CONTAINING PROTEIN"/>
    <property type="match status" value="1"/>
</dbReference>
<evidence type="ECO:0000259" key="1">
    <source>
        <dbReference type="Pfam" id="PF13640"/>
    </source>
</evidence>
<accession>A0A2U8IA01</accession>
<sequence length="303" mass="34341">MKKDIFRNICNSLKKDDEPDRRCFYVEGALKPSDVQINIVEVGKIDPLPTQQDIQKLIAISSKAKFGLGDKTLLDENIRDTQEISRDKLRVIINEDALSIILTNIKNALELSDDTTLVPHLHNLLVYGKDQFFNKHQDTEKLEGMVTTLVMILPSPHIGGDLIVEHNKKQCIFSSENIDCNMIKYTAFYADCHHEIKKTTQGSRIALTYNLVLTSKNIAGKKNENPHLEKAIGEYFNSKENLKPLPLVYFLDHSYTEHSLGWNILKGLDRVNASSFYITAKKIGVHSSSCPDRNLSFVGDNRI</sequence>
<proteinExistence type="predicted"/>
<dbReference type="Proteomes" id="UP000261875">
    <property type="component" value="Chromosome"/>
</dbReference>
<dbReference type="EMBL" id="CP021659">
    <property type="protein sequence ID" value="AWK14884.1"/>
    <property type="molecule type" value="Genomic_DNA"/>
</dbReference>
<dbReference type="OrthoDB" id="9782970at2"/>
<dbReference type="AlphaFoldDB" id="A0A2U8IA01"/>
<dbReference type="PANTHER" id="PTHR33099:SF7">
    <property type="entry name" value="MYND-TYPE DOMAIN-CONTAINING PROTEIN"/>
    <property type="match status" value="1"/>
</dbReference>
<dbReference type="Gene3D" id="2.60.120.620">
    <property type="entry name" value="q2cbj1_9rhob like domain"/>
    <property type="match status" value="1"/>
</dbReference>
<reference evidence="2 3" key="1">
    <citation type="submission" date="2017-05" db="EMBL/GenBank/DDBJ databases">
        <title>Genome sequence of Candidatus Fukatsuia symbiotica and Candidatus Hamiltonella defensa from Acyrthosiphon pisum strain 5D.</title>
        <authorList>
            <person name="Patel V.A."/>
            <person name="Chevignon G."/>
            <person name="Russell J.A."/>
            <person name="Oliver K.M."/>
        </authorList>
    </citation>
    <scope>NUCLEOTIDE SEQUENCE [LARGE SCALE GENOMIC DNA]</scope>
    <source>
        <strain evidence="2 3">5D</strain>
    </source>
</reference>
<name>A0A2U8IA01_9GAMM</name>